<keyword evidence="1" id="KW-1185">Reference proteome</keyword>
<dbReference type="WBParaSite" id="nRc.2.0.1.t12465-RA">
    <property type="protein sequence ID" value="nRc.2.0.1.t12465-RA"/>
    <property type="gene ID" value="nRc.2.0.1.g12465"/>
</dbReference>
<sequence>APLPCLINGDSSDQSHCVDCTIDANGQFALCHVRLVIVPWEKKADVTQYKCVKISRDQVYDVRSSPSIALCFDDCWLDLVEPTVLDDFLLRCSDTGPPACCPNVFINGVVFAGTNIILKRPAARRRRSLVATMNTAPPIIMRTKVTPATMAKITAALRPKTEKAGASVVTAKNKRVVG</sequence>
<dbReference type="AlphaFoldDB" id="A0A915IE59"/>
<protein>
    <submittedName>
        <fullName evidence="2">Uncharacterized protein</fullName>
    </submittedName>
</protein>
<accession>A0A915IE59</accession>
<reference evidence="2" key="1">
    <citation type="submission" date="2022-11" db="UniProtKB">
        <authorList>
            <consortium name="WormBaseParasite"/>
        </authorList>
    </citation>
    <scope>IDENTIFICATION</scope>
</reference>
<organism evidence="1 2">
    <name type="scientific">Romanomermis culicivorax</name>
    <name type="common">Nematode worm</name>
    <dbReference type="NCBI Taxonomy" id="13658"/>
    <lineage>
        <taxon>Eukaryota</taxon>
        <taxon>Metazoa</taxon>
        <taxon>Ecdysozoa</taxon>
        <taxon>Nematoda</taxon>
        <taxon>Enoplea</taxon>
        <taxon>Dorylaimia</taxon>
        <taxon>Mermithida</taxon>
        <taxon>Mermithoidea</taxon>
        <taxon>Mermithidae</taxon>
        <taxon>Romanomermis</taxon>
    </lineage>
</organism>
<evidence type="ECO:0000313" key="2">
    <source>
        <dbReference type="WBParaSite" id="nRc.2.0.1.t12465-RA"/>
    </source>
</evidence>
<dbReference type="Proteomes" id="UP000887565">
    <property type="component" value="Unplaced"/>
</dbReference>
<name>A0A915IE59_ROMCU</name>
<proteinExistence type="predicted"/>
<evidence type="ECO:0000313" key="1">
    <source>
        <dbReference type="Proteomes" id="UP000887565"/>
    </source>
</evidence>